<keyword evidence="2" id="KW-1185">Reference proteome</keyword>
<dbReference type="EMBL" id="CM045758">
    <property type="protein sequence ID" value="KAI8029396.1"/>
    <property type="molecule type" value="Genomic_DNA"/>
</dbReference>
<gene>
    <name evidence="1" type="ORF">LOK49_LG01G02823</name>
</gene>
<name>A0ACC0IYX0_9ERIC</name>
<organism evidence="1 2">
    <name type="scientific">Camellia lanceoleosa</name>
    <dbReference type="NCBI Taxonomy" id="1840588"/>
    <lineage>
        <taxon>Eukaryota</taxon>
        <taxon>Viridiplantae</taxon>
        <taxon>Streptophyta</taxon>
        <taxon>Embryophyta</taxon>
        <taxon>Tracheophyta</taxon>
        <taxon>Spermatophyta</taxon>
        <taxon>Magnoliopsida</taxon>
        <taxon>eudicotyledons</taxon>
        <taxon>Gunneridae</taxon>
        <taxon>Pentapetalae</taxon>
        <taxon>asterids</taxon>
        <taxon>Ericales</taxon>
        <taxon>Theaceae</taxon>
        <taxon>Camellia</taxon>
    </lineage>
</organism>
<protein>
    <submittedName>
        <fullName evidence="1">L10-interacting MYB domain-containing protein</fullName>
    </submittedName>
</protein>
<dbReference type="Proteomes" id="UP001060215">
    <property type="component" value="Chromosome 1"/>
</dbReference>
<evidence type="ECO:0000313" key="1">
    <source>
        <dbReference type="EMBL" id="KAI8029396.1"/>
    </source>
</evidence>
<sequence length="345" mass="39277">MEKTRNEERRRSRDVGGEGRTSEAVPINNLVNGLRRHRPGFYRELSASLSEMASRSTRSRRPPPRQQPEQQSRAKWTAPLTKILVDLMVDQIHKGNRQNHSFGKKAWKCTSDDFHKKTGLKWDKEQLKNRYAVLRRQYSIVKLLLDQSDFKWDETTGTIMAEDEVWDKFIKEHPDAETVKTAGCPIYRQLCTLFSEPGTNGEYNGSAEQEIPCPKPLTMFQEEPSSEDAADMEDENDKFQSMTPSGSTVSRKRGRKGVDDAIANAILEMASASKLRAAAIQQVNDRFSITDCVKVLDEMQGVDERVYFAALDLFNNPNARETFLSLKVDKRLTWLCSKCSSLSSS</sequence>
<evidence type="ECO:0000313" key="2">
    <source>
        <dbReference type="Proteomes" id="UP001060215"/>
    </source>
</evidence>
<proteinExistence type="predicted"/>
<comment type="caution">
    <text evidence="1">The sequence shown here is derived from an EMBL/GenBank/DDBJ whole genome shotgun (WGS) entry which is preliminary data.</text>
</comment>
<reference evidence="1 2" key="1">
    <citation type="journal article" date="2022" name="Plant J.">
        <title>Chromosome-level genome of Camellia lanceoleosa provides a valuable resource for understanding genome evolution and self-incompatibility.</title>
        <authorList>
            <person name="Gong W."/>
            <person name="Xiao S."/>
            <person name="Wang L."/>
            <person name="Liao Z."/>
            <person name="Chang Y."/>
            <person name="Mo W."/>
            <person name="Hu G."/>
            <person name="Li W."/>
            <person name="Zhao G."/>
            <person name="Zhu H."/>
            <person name="Hu X."/>
            <person name="Ji K."/>
            <person name="Xiang X."/>
            <person name="Song Q."/>
            <person name="Yuan D."/>
            <person name="Jin S."/>
            <person name="Zhang L."/>
        </authorList>
    </citation>
    <scope>NUCLEOTIDE SEQUENCE [LARGE SCALE GENOMIC DNA]</scope>
    <source>
        <strain evidence="1">SQ_2022a</strain>
    </source>
</reference>
<accession>A0ACC0IYX0</accession>